<comment type="caution">
    <text evidence="4">The sequence shown here is derived from an EMBL/GenBank/DDBJ whole genome shotgun (WGS) entry which is preliminary data.</text>
</comment>
<feature type="compositionally biased region" description="Low complexity" evidence="1">
    <location>
        <begin position="185"/>
        <end position="195"/>
    </location>
</feature>
<feature type="transmembrane region" description="Helical" evidence="2">
    <location>
        <begin position="271"/>
        <end position="290"/>
    </location>
</feature>
<reference evidence="4 5" key="1">
    <citation type="submission" date="2023-06" db="EMBL/GenBank/DDBJ databases">
        <title>Cellulomonas sp. MW4 Whole genome sequence.</title>
        <authorList>
            <person name="Park S."/>
        </authorList>
    </citation>
    <scope>NUCLEOTIDE SEQUENCE [LARGE SCALE GENOMIC DNA]</scope>
    <source>
        <strain evidence="4 5">MW4</strain>
    </source>
</reference>
<name>A0ABT7SDH2_9CELL</name>
<protein>
    <submittedName>
        <fullName evidence="4">PspC domain-containing protein</fullName>
    </submittedName>
</protein>
<dbReference type="RefSeq" id="WP_289453900.1">
    <property type="nucleotide sequence ID" value="NZ_JAUCGQ010000001.1"/>
</dbReference>
<feature type="transmembrane region" description="Helical" evidence="2">
    <location>
        <begin position="330"/>
        <end position="349"/>
    </location>
</feature>
<gene>
    <name evidence="4" type="ORF">QRT04_04795</name>
</gene>
<dbReference type="EMBL" id="JAUCGQ010000001">
    <property type="protein sequence ID" value="MDM7854242.1"/>
    <property type="molecule type" value="Genomic_DNA"/>
</dbReference>
<feature type="transmembrane region" description="Helical" evidence="2">
    <location>
        <begin position="134"/>
        <end position="154"/>
    </location>
</feature>
<evidence type="ECO:0000259" key="3">
    <source>
        <dbReference type="Pfam" id="PF04024"/>
    </source>
</evidence>
<sequence>METPPPAPQQPAAPQQTGFYAGIRRLGLWRSDDHWFGGVAGGIAERLGVDVLIVRGIFVVTVLLGGVGLLAYGIGWMLLPHRRDGRILLEEVISGRFDYAFLGALAFTIVGLSRGGGWLLGWPGMPDGLRAVGGLLWLGLFAVVIAVVVAAVAANRSDHAARQAGPPPASSPWTAPQPPNPAPAAAPWAATSGAPVQPEPHRDAPYASATYPAAAAAGWSASTATAPPPPTPTGYAPAYAAYPSRPAPAPAPVPVPTVATKPRKPRPSGPGVATTGAVVALSLLTLAGLLVANRAGDFRGPIVLTALGVAIVLAGLGIVVSGLRGRTSGVLGFLAIVGLILSVPLGVAARSDWATGGDHHAVALDVTPVTRAQAERGWSFAFGDSTVDLTDVPLTDETLTVPVALGAGNLRIVVPASGAAVDADVRVGAGTITWDVGDGSPVQVSGGHLDRSFSSLSGAETHRIHLRISAGAGDVVIEQEHS</sequence>
<feature type="region of interest" description="Disordered" evidence="1">
    <location>
        <begin position="160"/>
        <end position="205"/>
    </location>
</feature>
<feature type="transmembrane region" description="Helical" evidence="2">
    <location>
        <begin position="302"/>
        <end position="323"/>
    </location>
</feature>
<proteinExistence type="predicted"/>
<dbReference type="Pfam" id="PF04024">
    <property type="entry name" value="PspC"/>
    <property type="match status" value="1"/>
</dbReference>
<keyword evidence="2" id="KW-0812">Transmembrane</keyword>
<evidence type="ECO:0000313" key="4">
    <source>
        <dbReference type="EMBL" id="MDM7854242.1"/>
    </source>
</evidence>
<evidence type="ECO:0000313" key="5">
    <source>
        <dbReference type="Proteomes" id="UP001529338"/>
    </source>
</evidence>
<keyword evidence="2" id="KW-0472">Membrane</keyword>
<dbReference type="InterPro" id="IPR007168">
    <property type="entry name" value="Phageshock_PspC_N"/>
</dbReference>
<keyword evidence="2" id="KW-1133">Transmembrane helix</keyword>
<feature type="transmembrane region" description="Helical" evidence="2">
    <location>
        <begin position="99"/>
        <end position="122"/>
    </location>
</feature>
<dbReference type="PANTHER" id="PTHR48125:SF10">
    <property type="entry name" value="OS12G0136300 PROTEIN"/>
    <property type="match status" value="1"/>
</dbReference>
<dbReference type="PANTHER" id="PTHR48125">
    <property type="entry name" value="LP07818P1"/>
    <property type="match status" value="1"/>
</dbReference>
<evidence type="ECO:0000256" key="2">
    <source>
        <dbReference type="SAM" id="Phobius"/>
    </source>
</evidence>
<accession>A0ABT7SDH2</accession>
<feature type="transmembrane region" description="Helical" evidence="2">
    <location>
        <begin position="57"/>
        <end position="79"/>
    </location>
</feature>
<feature type="compositionally biased region" description="Pro residues" evidence="1">
    <location>
        <begin position="165"/>
        <end position="184"/>
    </location>
</feature>
<evidence type="ECO:0000256" key="1">
    <source>
        <dbReference type="SAM" id="MobiDB-lite"/>
    </source>
</evidence>
<organism evidence="4 5">
    <name type="scientific">Cellulomonas alba</name>
    <dbReference type="NCBI Taxonomy" id="3053467"/>
    <lineage>
        <taxon>Bacteria</taxon>
        <taxon>Bacillati</taxon>
        <taxon>Actinomycetota</taxon>
        <taxon>Actinomycetes</taxon>
        <taxon>Micrococcales</taxon>
        <taxon>Cellulomonadaceae</taxon>
        <taxon>Cellulomonas</taxon>
    </lineage>
</organism>
<feature type="domain" description="Phage shock protein PspC N-terminal" evidence="3">
    <location>
        <begin position="28"/>
        <end position="81"/>
    </location>
</feature>
<dbReference type="Proteomes" id="UP001529338">
    <property type="component" value="Unassembled WGS sequence"/>
</dbReference>
<keyword evidence="5" id="KW-1185">Reference proteome</keyword>